<feature type="region of interest" description="Disordered" evidence="1">
    <location>
        <begin position="1"/>
        <end position="48"/>
    </location>
</feature>
<evidence type="ECO:0000313" key="4">
    <source>
        <dbReference type="Proteomes" id="UP000095210"/>
    </source>
</evidence>
<feature type="transmembrane region" description="Helical" evidence="2">
    <location>
        <begin position="189"/>
        <end position="216"/>
    </location>
</feature>
<dbReference type="Proteomes" id="UP000095210">
    <property type="component" value="Chromosome"/>
</dbReference>
<evidence type="ECO:0000313" key="3">
    <source>
        <dbReference type="EMBL" id="AOS62872.1"/>
    </source>
</evidence>
<feature type="transmembrane region" description="Helical" evidence="2">
    <location>
        <begin position="264"/>
        <end position="282"/>
    </location>
</feature>
<dbReference type="GO" id="GO:0005886">
    <property type="term" value="C:plasma membrane"/>
    <property type="evidence" value="ECO:0007669"/>
    <property type="project" value="UniProtKB-SubCell"/>
</dbReference>
<evidence type="ECO:0000256" key="2">
    <source>
        <dbReference type="SAM" id="Phobius"/>
    </source>
</evidence>
<name>A0AAC9HP60_9PSEU</name>
<keyword evidence="2" id="KW-0472">Membrane</keyword>
<feature type="transmembrane region" description="Helical" evidence="2">
    <location>
        <begin position="316"/>
        <end position="336"/>
    </location>
</feature>
<keyword evidence="2" id="KW-1133">Transmembrane helix</keyword>
<dbReference type="AlphaFoldDB" id="A0AAC9HP60"/>
<reference evidence="4" key="1">
    <citation type="submission" date="2016-03" db="EMBL/GenBank/DDBJ databases">
        <title>Complete genome sequence of the type strain Actinoalloteichus hymeniacidonis DSM 45092.</title>
        <authorList>
            <person name="Schaffert L."/>
            <person name="Albersmeier A."/>
            <person name="Winkler A."/>
            <person name="Kalinowski J."/>
            <person name="Zotchev S."/>
            <person name="Ruckert C."/>
        </authorList>
    </citation>
    <scope>NUCLEOTIDE SEQUENCE [LARGE SCALE GENOMIC DNA]</scope>
    <source>
        <strain evidence="4">HPA177(T) (DSM 45092(T))</strain>
    </source>
</reference>
<keyword evidence="2" id="KW-0812">Transmembrane</keyword>
<dbReference type="GO" id="GO:0140359">
    <property type="term" value="F:ABC-type transporter activity"/>
    <property type="evidence" value="ECO:0007669"/>
    <property type="project" value="InterPro"/>
</dbReference>
<gene>
    <name evidence="3" type="ORF">TL08_10290</name>
</gene>
<dbReference type="EMBL" id="CP014859">
    <property type="protein sequence ID" value="AOS62872.1"/>
    <property type="molecule type" value="Genomic_DNA"/>
</dbReference>
<feature type="transmembrane region" description="Helical" evidence="2">
    <location>
        <begin position="236"/>
        <end position="257"/>
    </location>
</feature>
<protein>
    <submittedName>
        <fullName evidence="3">ABC transporter permease</fullName>
    </submittedName>
</protein>
<dbReference type="PANTHER" id="PTHR37305:SF1">
    <property type="entry name" value="MEMBRANE PROTEIN"/>
    <property type="match status" value="1"/>
</dbReference>
<proteinExistence type="predicted"/>
<dbReference type="PANTHER" id="PTHR37305">
    <property type="entry name" value="INTEGRAL MEMBRANE PROTEIN-RELATED"/>
    <property type="match status" value="1"/>
</dbReference>
<accession>A0AAC9HP60</accession>
<keyword evidence="4" id="KW-1185">Reference proteome</keyword>
<dbReference type="KEGG" id="ahm:TL08_10290"/>
<feature type="transmembrane region" description="Helical" evidence="2">
    <location>
        <begin position="137"/>
        <end position="158"/>
    </location>
</feature>
<evidence type="ECO:0000256" key="1">
    <source>
        <dbReference type="SAM" id="MobiDB-lite"/>
    </source>
</evidence>
<dbReference type="RefSeq" id="WP_236750649.1">
    <property type="nucleotide sequence ID" value="NZ_CP014859.1"/>
</dbReference>
<sequence length="345" mass="36775">MNPSPELPSTDAPVADVVHRNPRATQDDAEQKAGQGTEQWDATSPEGRAGRSLFRRAASALPRDADDGAATGYRPERTLRLRVEFGRQLRRRRTGISLGLLLVLPVVLWASFEVGSDDTGPGQGSFVDLATSSGLNFALFSLFASVSFLFVVVVALFFGDTVAGEASWSSLRYLLAVPIPRARLLRQKALVSGLLSLIAVVVLPASALLIGVLVYGSGPLTTPRGESLPFVDGLTALALVVAYLLVFYLWIAGLALLLSVSTDAPLGAVGGAIIVFIVSQILDQITALGELRSFLPTHHAYAWLDLLSARPDLTDAAQGVFASVSYATVFLLAAGWRFQRKDITS</sequence>
<feature type="transmembrane region" description="Helical" evidence="2">
    <location>
        <begin position="95"/>
        <end position="112"/>
    </location>
</feature>
<organism evidence="3 4">
    <name type="scientific">Actinoalloteichus hymeniacidonis</name>
    <dbReference type="NCBI Taxonomy" id="340345"/>
    <lineage>
        <taxon>Bacteria</taxon>
        <taxon>Bacillati</taxon>
        <taxon>Actinomycetota</taxon>
        <taxon>Actinomycetes</taxon>
        <taxon>Pseudonocardiales</taxon>
        <taxon>Pseudonocardiaceae</taxon>
        <taxon>Actinoalloteichus</taxon>
    </lineage>
</organism>
<dbReference type="Pfam" id="PF12679">
    <property type="entry name" value="ABC2_membrane_2"/>
    <property type="match status" value="1"/>
</dbReference>